<dbReference type="SUPFAM" id="SSF46689">
    <property type="entry name" value="Homeodomain-like"/>
    <property type="match status" value="1"/>
</dbReference>
<evidence type="ECO:0000313" key="6">
    <source>
        <dbReference type="EMBL" id="MDD7970621.1"/>
    </source>
</evidence>
<dbReference type="PANTHER" id="PTHR30514">
    <property type="entry name" value="GLUCOKINASE"/>
    <property type="match status" value="1"/>
</dbReference>
<evidence type="ECO:0000313" key="7">
    <source>
        <dbReference type="Proteomes" id="UP001431784"/>
    </source>
</evidence>
<dbReference type="InterPro" id="IPR000281">
    <property type="entry name" value="HTH_RpiR"/>
</dbReference>
<dbReference type="InterPro" id="IPR001347">
    <property type="entry name" value="SIS_dom"/>
</dbReference>
<feature type="domain" description="SIS" evidence="5">
    <location>
        <begin position="150"/>
        <end position="286"/>
    </location>
</feature>
<dbReference type="InterPro" id="IPR047640">
    <property type="entry name" value="RpiR-like"/>
</dbReference>
<evidence type="ECO:0000259" key="4">
    <source>
        <dbReference type="PROSITE" id="PS51071"/>
    </source>
</evidence>
<dbReference type="PANTHER" id="PTHR30514:SF18">
    <property type="entry name" value="RPIR-FAMILY TRANSCRIPTIONAL REGULATOR"/>
    <property type="match status" value="1"/>
</dbReference>
<proteinExistence type="predicted"/>
<dbReference type="Gene3D" id="1.10.10.10">
    <property type="entry name" value="Winged helix-like DNA-binding domain superfamily/Winged helix DNA-binding domain"/>
    <property type="match status" value="1"/>
</dbReference>
<evidence type="ECO:0000256" key="1">
    <source>
        <dbReference type="ARBA" id="ARBA00023015"/>
    </source>
</evidence>
<reference evidence="6" key="1">
    <citation type="submission" date="2023-02" db="EMBL/GenBank/DDBJ databases">
        <title>Description of Roseinatronobacter alkalisoli sp. nov., an alkaliphilic bacerium isolated from soda soil.</title>
        <authorList>
            <person name="Wei W."/>
        </authorList>
    </citation>
    <scope>NUCLEOTIDE SEQUENCE</scope>
    <source>
        <strain evidence="6">HJB301</strain>
    </source>
</reference>
<dbReference type="EMBL" id="JAQZSM010000004">
    <property type="protein sequence ID" value="MDD7970621.1"/>
    <property type="molecule type" value="Genomic_DNA"/>
</dbReference>
<sequence>MDQSPTTAGEPALNPPQDLERFRTLLLEERHLFTRKMLEAGGYAVSNPHDVALSPVSQLAEKSGIAATSFVRLAKAMGFNGFSEMQKVFRAPLQRAAPASLEDRIRHSRGEQVVPNPDDLNALTKSFSLANMASLDHLVERVENLPLAETVDSILAARVVYVIGVDRSFAAASYLSYALNRAGVQSVQILGLGSALEDHAAVMAPDDLLIAISFPPYADDTVNVTHSVRQRGNPIIAITDSPVSPITERCTHLLTIEDAEFHGFRSVAALMTVVQALMMGIAYRKRHLEGGFDLDQINA</sequence>
<feature type="domain" description="HTH rpiR-type" evidence="4">
    <location>
        <begin position="20"/>
        <end position="96"/>
    </location>
</feature>
<dbReference type="PROSITE" id="PS51071">
    <property type="entry name" value="HTH_RPIR"/>
    <property type="match status" value="1"/>
</dbReference>
<evidence type="ECO:0000256" key="3">
    <source>
        <dbReference type="ARBA" id="ARBA00023163"/>
    </source>
</evidence>
<dbReference type="RefSeq" id="WP_274351284.1">
    <property type="nucleotide sequence ID" value="NZ_JAQZSM010000004.1"/>
</dbReference>
<dbReference type="Pfam" id="PF01380">
    <property type="entry name" value="SIS"/>
    <property type="match status" value="1"/>
</dbReference>
<dbReference type="Gene3D" id="3.40.50.10490">
    <property type="entry name" value="Glucose-6-phosphate isomerase like protein, domain 1"/>
    <property type="match status" value="1"/>
</dbReference>
<dbReference type="InterPro" id="IPR009057">
    <property type="entry name" value="Homeodomain-like_sf"/>
</dbReference>
<keyword evidence="3" id="KW-0804">Transcription</keyword>
<keyword evidence="2" id="KW-0238">DNA-binding</keyword>
<keyword evidence="1" id="KW-0805">Transcription regulation</keyword>
<dbReference type="PROSITE" id="PS51464">
    <property type="entry name" value="SIS"/>
    <property type="match status" value="1"/>
</dbReference>
<dbReference type="InterPro" id="IPR035472">
    <property type="entry name" value="RpiR-like_SIS"/>
</dbReference>
<dbReference type="SUPFAM" id="SSF53697">
    <property type="entry name" value="SIS domain"/>
    <property type="match status" value="1"/>
</dbReference>
<protein>
    <submittedName>
        <fullName evidence="6">MurR/RpiR family transcriptional regulator</fullName>
    </submittedName>
</protein>
<dbReference type="InterPro" id="IPR036388">
    <property type="entry name" value="WH-like_DNA-bd_sf"/>
</dbReference>
<evidence type="ECO:0000259" key="5">
    <source>
        <dbReference type="PROSITE" id="PS51464"/>
    </source>
</evidence>
<accession>A0ABT5T8D5</accession>
<dbReference type="Proteomes" id="UP001431784">
    <property type="component" value="Unassembled WGS sequence"/>
</dbReference>
<evidence type="ECO:0000256" key="2">
    <source>
        <dbReference type="ARBA" id="ARBA00023125"/>
    </source>
</evidence>
<dbReference type="CDD" id="cd05013">
    <property type="entry name" value="SIS_RpiR"/>
    <property type="match status" value="1"/>
</dbReference>
<gene>
    <name evidence="6" type="ORF">PUT78_05880</name>
</gene>
<keyword evidence="7" id="KW-1185">Reference proteome</keyword>
<dbReference type="InterPro" id="IPR046348">
    <property type="entry name" value="SIS_dom_sf"/>
</dbReference>
<organism evidence="6 7">
    <name type="scientific">Roseinatronobacter alkalisoli</name>
    <dbReference type="NCBI Taxonomy" id="3028235"/>
    <lineage>
        <taxon>Bacteria</taxon>
        <taxon>Pseudomonadati</taxon>
        <taxon>Pseudomonadota</taxon>
        <taxon>Alphaproteobacteria</taxon>
        <taxon>Rhodobacterales</taxon>
        <taxon>Paracoccaceae</taxon>
        <taxon>Roseinatronobacter</taxon>
    </lineage>
</organism>
<name>A0ABT5T8D5_9RHOB</name>
<comment type="caution">
    <text evidence="6">The sequence shown here is derived from an EMBL/GenBank/DDBJ whole genome shotgun (WGS) entry which is preliminary data.</text>
</comment>